<evidence type="ECO:0000313" key="2">
    <source>
        <dbReference type="EMBL" id="HIQ80031.1"/>
    </source>
</evidence>
<protein>
    <submittedName>
        <fullName evidence="2">Uncharacterized protein</fullName>
    </submittedName>
</protein>
<feature type="transmembrane region" description="Helical" evidence="1">
    <location>
        <begin position="432"/>
        <end position="455"/>
    </location>
</feature>
<sequence length="541" mass="59550">MAKTVYLLLKNRLQALAFSMFKMSKGKKTSTTKTVLLTLLAVYLFFCIFLFMTFLFAAIAPPLIHAGQQWLYFAIAAAVSLLFCLIGSVFTAQSYLFEAKDNELLLSMPVKPSAILLSRLLMLLVLTYIYELLIMIPSAVAYSFFAAFTPFGLLCFVLGAFLLPLLAVALSCVLGWLMGLLFARLRRKNIVVALLMFALIGLYLYLYTNLQSYLDQLVANSEQIAQVVRQFLPPAYSFGCAVGQQDVLHMLLLILWCVLPIGAVYWFLSKRFVRMVTATKTLGRVKYKEQKLRKNSIKMALLKKEIAYFLSMPSYILNCSFGTIMAVLAAGVMLFEGDKLLVMLRDVSPGLTAILPVLWCAVISLCCAMNDVSAPSISLEGKTLWILKAQPVPVMDIFFAKSLTNLIVSAPGIVVAAVVGAIVMPFGVADILLLLLVPALVCVFSGMLGVCVNLLCPRFDWVNETAVIKQSASVLIALLAGIILSAPPFVIAFVLALFASLVSAISGTLALVFCVLYFILLNVLLYLFMRFKGQKIFARLS</sequence>
<proteinExistence type="predicted"/>
<keyword evidence="1" id="KW-0472">Membrane</keyword>
<dbReference type="Proteomes" id="UP000886787">
    <property type="component" value="Unassembled WGS sequence"/>
</dbReference>
<feature type="transmembrane region" description="Helical" evidence="1">
    <location>
        <begin position="403"/>
        <end position="426"/>
    </location>
</feature>
<feature type="transmembrane region" description="Helical" evidence="1">
    <location>
        <begin position="347"/>
        <end position="368"/>
    </location>
</feature>
<feature type="transmembrane region" description="Helical" evidence="1">
    <location>
        <begin position="116"/>
        <end position="145"/>
    </location>
</feature>
<name>A0A9D1CTT5_9FIRM</name>
<evidence type="ECO:0000256" key="1">
    <source>
        <dbReference type="SAM" id="Phobius"/>
    </source>
</evidence>
<feature type="transmembrane region" description="Helical" evidence="1">
    <location>
        <begin position="247"/>
        <end position="268"/>
    </location>
</feature>
<feature type="transmembrane region" description="Helical" evidence="1">
    <location>
        <begin position="70"/>
        <end position="96"/>
    </location>
</feature>
<feature type="transmembrane region" description="Helical" evidence="1">
    <location>
        <begin position="504"/>
        <end position="529"/>
    </location>
</feature>
<accession>A0A9D1CTT5</accession>
<organism evidence="2 3">
    <name type="scientific">Candidatus Scatavimonas merdigallinarum</name>
    <dbReference type="NCBI Taxonomy" id="2840914"/>
    <lineage>
        <taxon>Bacteria</taxon>
        <taxon>Bacillati</taxon>
        <taxon>Bacillota</taxon>
        <taxon>Clostridia</taxon>
        <taxon>Eubacteriales</taxon>
        <taxon>Oscillospiraceae</taxon>
        <taxon>Oscillospiraceae incertae sedis</taxon>
        <taxon>Candidatus Scatavimonas</taxon>
    </lineage>
</organism>
<evidence type="ECO:0000313" key="3">
    <source>
        <dbReference type="Proteomes" id="UP000886787"/>
    </source>
</evidence>
<feature type="transmembrane region" description="Helical" evidence="1">
    <location>
        <begin position="35"/>
        <end position="64"/>
    </location>
</feature>
<gene>
    <name evidence="2" type="ORF">IAD32_01945</name>
</gene>
<reference evidence="2" key="1">
    <citation type="submission" date="2020-10" db="EMBL/GenBank/DDBJ databases">
        <authorList>
            <person name="Gilroy R."/>
        </authorList>
    </citation>
    <scope>NUCLEOTIDE SEQUENCE</scope>
    <source>
        <strain evidence="2">ChiSjej1B19-3389</strain>
    </source>
</reference>
<keyword evidence="1" id="KW-0812">Transmembrane</keyword>
<keyword evidence="1" id="KW-1133">Transmembrane helix</keyword>
<dbReference type="AlphaFoldDB" id="A0A9D1CTT5"/>
<comment type="caution">
    <text evidence="2">The sequence shown here is derived from an EMBL/GenBank/DDBJ whole genome shotgun (WGS) entry which is preliminary data.</text>
</comment>
<reference evidence="2" key="2">
    <citation type="journal article" date="2021" name="PeerJ">
        <title>Extensive microbial diversity within the chicken gut microbiome revealed by metagenomics and culture.</title>
        <authorList>
            <person name="Gilroy R."/>
            <person name="Ravi A."/>
            <person name="Getino M."/>
            <person name="Pursley I."/>
            <person name="Horton D.L."/>
            <person name="Alikhan N.F."/>
            <person name="Baker D."/>
            <person name="Gharbi K."/>
            <person name="Hall N."/>
            <person name="Watson M."/>
            <person name="Adriaenssens E.M."/>
            <person name="Foster-Nyarko E."/>
            <person name="Jarju S."/>
            <person name="Secka A."/>
            <person name="Antonio M."/>
            <person name="Oren A."/>
            <person name="Chaudhuri R.R."/>
            <person name="La Ragione R."/>
            <person name="Hildebrand F."/>
            <person name="Pallen M.J."/>
        </authorList>
    </citation>
    <scope>NUCLEOTIDE SEQUENCE</scope>
    <source>
        <strain evidence="2">ChiSjej1B19-3389</strain>
    </source>
</reference>
<feature type="transmembrane region" description="Helical" evidence="1">
    <location>
        <begin position="306"/>
        <end position="335"/>
    </location>
</feature>
<feature type="transmembrane region" description="Helical" evidence="1">
    <location>
        <begin position="189"/>
        <end position="207"/>
    </location>
</feature>
<feature type="transmembrane region" description="Helical" evidence="1">
    <location>
        <begin position="475"/>
        <end position="498"/>
    </location>
</feature>
<feature type="transmembrane region" description="Helical" evidence="1">
    <location>
        <begin position="151"/>
        <end position="177"/>
    </location>
</feature>
<dbReference type="EMBL" id="DVFW01000013">
    <property type="protein sequence ID" value="HIQ80031.1"/>
    <property type="molecule type" value="Genomic_DNA"/>
</dbReference>